<reference evidence="1 2" key="1">
    <citation type="submission" date="2020-08" db="EMBL/GenBank/DDBJ databases">
        <title>Genomic Encyclopedia of Archaeal and Bacterial Type Strains, Phase II (KMG-II): from individual species to whole genera.</title>
        <authorList>
            <person name="Goeker M."/>
        </authorList>
    </citation>
    <scope>NUCLEOTIDE SEQUENCE [LARGE SCALE GENOMIC DNA]</scope>
    <source>
        <strain evidence="1 2">DSM 23288</strain>
    </source>
</reference>
<dbReference type="EMBL" id="JACHNU010000001">
    <property type="protein sequence ID" value="MBB4661778.1"/>
    <property type="molecule type" value="Genomic_DNA"/>
</dbReference>
<gene>
    <name evidence="1" type="ORF">BDZ31_001351</name>
</gene>
<sequence length="353" mass="39036">MGSGTRELGDGTLLVGDLGVAVQVKSRETPSSDPEKERRWLEKKAIEGLGQGNGSIRRLCLQPTELTNLRGASMRVDGKEYRWLVVVVLDHADPPDDVTPTLTGSKHPAVVLLRRDWDFLFDQLKSTNAVVRYLERVADEPAVLGSEPVRYHELALADHDALPTRLDPQLVGNGTPIHSPVLPLLPAASDDRNAHGIVRTLFEDFATTLAERMSIEDRLRVLAELDRLPVGERTGFGRFVLRAFQEVSTDDRGGILWRLRSIRGAAGHAHLGFGACSHPHDENIQAGFRTWVQLRHHDVLAATRDVDGLMTVGLLLTPSVRFRRPWDTTVVAVSGDFGFSEKELAAARRLWPG</sequence>
<name>A0A840ICJ6_9ACTN</name>
<comment type="caution">
    <text evidence="1">The sequence shown here is derived from an EMBL/GenBank/DDBJ whole genome shotgun (WGS) entry which is preliminary data.</text>
</comment>
<proteinExistence type="predicted"/>
<evidence type="ECO:0000313" key="2">
    <source>
        <dbReference type="Proteomes" id="UP000585272"/>
    </source>
</evidence>
<dbReference type="RefSeq" id="WP_246344454.1">
    <property type="nucleotide sequence ID" value="NZ_JACHNU010000001.1"/>
</dbReference>
<dbReference type="Proteomes" id="UP000585272">
    <property type="component" value="Unassembled WGS sequence"/>
</dbReference>
<keyword evidence="2" id="KW-1185">Reference proteome</keyword>
<organism evidence="1 2">
    <name type="scientific">Conexibacter arvalis</name>
    <dbReference type="NCBI Taxonomy" id="912552"/>
    <lineage>
        <taxon>Bacteria</taxon>
        <taxon>Bacillati</taxon>
        <taxon>Actinomycetota</taxon>
        <taxon>Thermoleophilia</taxon>
        <taxon>Solirubrobacterales</taxon>
        <taxon>Conexibacteraceae</taxon>
        <taxon>Conexibacter</taxon>
    </lineage>
</organism>
<protein>
    <submittedName>
        <fullName evidence="1">Uncharacterized protein</fullName>
    </submittedName>
</protein>
<accession>A0A840ICJ6</accession>
<dbReference type="AlphaFoldDB" id="A0A840ICJ6"/>
<evidence type="ECO:0000313" key="1">
    <source>
        <dbReference type="EMBL" id="MBB4661778.1"/>
    </source>
</evidence>